<evidence type="ECO:0000313" key="1">
    <source>
        <dbReference type="EMBL" id="ANS62815.1"/>
    </source>
</evidence>
<dbReference type="Proteomes" id="UP000092598">
    <property type="component" value="Chromosome"/>
</dbReference>
<accession>A0A1B1M2E3</accession>
<dbReference type="KEGG" id="sls:SLINC_0591"/>
<proteinExistence type="predicted"/>
<keyword evidence="2" id="KW-1185">Reference proteome</keyword>
<name>A0A1B1M2E3_STRLN</name>
<dbReference type="RefSeq" id="WP_375141468.1">
    <property type="nucleotide sequence ID" value="NZ_CP016438.1"/>
</dbReference>
<gene>
    <name evidence="1" type="ORF">SLINC_0591</name>
</gene>
<dbReference type="AlphaFoldDB" id="A0A1B1M2E3"/>
<dbReference type="EMBL" id="CP016438">
    <property type="protein sequence ID" value="ANS62815.1"/>
    <property type="molecule type" value="Genomic_DNA"/>
</dbReference>
<organism evidence="1 2">
    <name type="scientific">Streptomyces lincolnensis</name>
    <dbReference type="NCBI Taxonomy" id="1915"/>
    <lineage>
        <taxon>Bacteria</taxon>
        <taxon>Bacillati</taxon>
        <taxon>Actinomycetota</taxon>
        <taxon>Actinomycetes</taxon>
        <taxon>Kitasatosporales</taxon>
        <taxon>Streptomycetaceae</taxon>
        <taxon>Streptomyces</taxon>
    </lineage>
</organism>
<reference evidence="1 2" key="1">
    <citation type="submission" date="2016-07" db="EMBL/GenBank/DDBJ databases">
        <title>Enhancement of antibiotic productionsby engineered nitrateutilization in actinobacteria.</title>
        <authorList>
            <person name="Meng S.C."/>
        </authorList>
    </citation>
    <scope>NUCLEOTIDE SEQUENCE [LARGE SCALE GENOMIC DNA]</scope>
    <source>
        <strain evidence="1 2">NRRL 2936</strain>
    </source>
</reference>
<evidence type="ECO:0000313" key="2">
    <source>
        <dbReference type="Proteomes" id="UP000092598"/>
    </source>
</evidence>
<sequence>MPLNTAEQLVFGGAERVDAAGAAIVDLLTFNGAIVQTGTESYRLPRTKAQAERAAAG</sequence>
<protein>
    <submittedName>
        <fullName evidence="1">IS sequence</fullName>
    </submittedName>
</protein>